<organism evidence="2 3">
    <name type="scientific">Alistipes indistinctus YIT 12060</name>
    <dbReference type="NCBI Taxonomy" id="742725"/>
    <lineage>
        <taxon>Bacteria</taxon>
        <taxon>Pseudomonadati</taxon>
        <taxon>Bacteroidota</taxon>
        <taxon>Bacteroidia</taxon>
        <taxon>Bacteroidales</taxon>
        <taxon>Rikenellaceae</taxon>
        <taxon>Alistipes</taxon>
    </lineage>
</organism>
<evidence type="ECO:0000313" key="3">
    <source>
        <dbReference type="Proteomes" id="UP000006008"/>
    </source>
</evidence>
<accession>G5H6R3</accession>
<dbReference type="AlphaFoldDB" id="G5H6R3"/>
<keyword evidence="1" id="KW-0472">Membrane</keyword>
<reference evidence="2 3" key="1">
    <citation type="submission" date="2011-08" db="EMBL/GenBank/DDBJ databases">
        <title>The Genome Sequence of Alistipes indistinctus YIT 12060.</title>
        <authorList>
            <consortium name="The Broad Institute Genome Sequencing Platform"/>
            <person name="Earl A."/>
            <person name="Ward D."/>
            <person name="Feldgarden M."/>
            <person name="Gevers D."/>
            <person name="Morotomi M."/>
            <person name="Young S.K."/>
            <person name="Zeng Q."/>
            <person name="Gargeya S."/>
            <person name="Fitzgerald M."/>
            <person name="Haas B."/>
            <person name="Abouelleil A."/>
            <person name="Alvarado L."/>
            <person name="Arachchi H.M."/>
            <person name="Berlin A."/>
            <person name="Brown A."/>
            <person name="Chapman S.B."/>
            <person name="Chen Z."/>
            <person name="Dunbar C."/>
            <person name="Freedman E."/>
            <person name="Gearin G."/>
            <person name="Gellesch M."/>
            <person name="Goldberg J."/>
            <person name="Griggs A."/>
            <person name="Gujja S."/>
            <person name="Heiman D."/>
            <person name="Howarth C."/>
            <person name="Larson L."/>
            <person name="Lui A."/>
            <person name="MacDonald P.J.P."/>
            <person name="Montmayeur A."/>
            <person name="Murphy C."/>
            <person name="Neiman D."/>
            <person name="Pearson M."/>
            <person name="Priest M."/>
            <person name="Roberts A."/>
            <person name="Saif S."/>
            <person name="Shea T."/>
            <person name="Shenoy N."/>
            <person name="Sisk P."/>
            <person name="Stolte C."/>
            <person name="Sykes S."/>
            <person name="Wortman J."/>
            <person name="Nusbaum C."/>
            <person name="Birren B."/>
        </authorList>
    </citation>
    <scope>NUCLEOTIDE SEQUENCE [LARGE SCALE GENOMIC DNA]</scope>
    <source>
        <strain evidence="2 3">YIT 12060</strain>
    </source>
</reference>
<dbReference type="EMBL" id="ADLD01000008">
    <property type="protein sequence ID" value="EHB92910.1"/>
    <property type="molecule type" value="Genomic_DNA"/>
</dbReference>
<dbReference type="eggNOG" id="ENOG502ZKY4">
    <property type="taxonomic scope" value="Bacteria"/>
</dbReference>
<comment type="caution">
    <text evidence="2">The sequence shown here is derived from an EMBL/GenBank/DDBJ whole genome shotgun (WGS) entry which is preliminary data.</text>
</comment>
<dbReference type="STRING" id="742725.HMPREF9450_00623"/>
<keyword evidence="3" id="KW-1185">Reference proteome</keyword>
<evidence type="ECO:0000256" key="1">
    <source>
        <dbReference type="SAM" id="Phobius"/>
    </source>
</evidence>
<dbReference type="RefSeq" id="WP_009133429.1">
    <property type="nucleotide sequence ID" value="NZ_CP102250.1"/>
</dbReference>
<keyword evidence="1" id="KW-0812">Transmembrane</keyword>
<keyword evidence="1" id="KW-1133">Transmembrane helix</keyword>
<gene>
    <name evidence="2" type="ORF">HMPREF9450_00623</name>
</gene>
<proteinExistence type="predicted"/>
<dbReference type="HOGENOM" id="CLU_142698_1_0_10"/>
<protein>
    <submittedName>
        <fullName evidence="2">Uncharacterized protein</fullName>
    </submittedName>
</protein>
<name>G5H6R3_9BACT</name>
<dbReference type="Proteomes" id="UP000006008">
    <property type="component" value="Unassembled WGS sequence"/>
</dbReference>
<sequence length="115" mass="12757">MKKKVLKIAKLLLVVLFVSYYCESSLFYHTHYFSWGVVTHSHPYLPAGSGTPGHNHTPVQCDTIAQLSMLLFVAGISLVSFFVPGVEVRFRPPVRHGRESSSVPLPQLRAPPALV</sequence>
<dbReference type="OrthoDB" id="1049196at2"/>
<evidence type="ECO:0000313" key="2">
    <source>
        <dbReference type="EMBL" id="EHB92910.1"/>
    </source>
</evidence>
<dbReference type="PATRIC" id="fig|742725.3.peg.676"/>
<feature type="transmembrane region" description="Helical" evidence="1">
    <location>
        <begin position="64"/>
        <end position="86"/>
    </location>
</feature>
<dbReference type="GeneID" id="92816365"/>